<dbReference type="OrthoDB" id="34742at2157"/>
<dbReference type="RefSeq" id="WP_148692534.1">
    <property type="nucleotide sequence ID" value="NZ_CP020477.1"/>
</dbReference>
<keyword evidence="1" id="KW-1133">Transmembrane helix</keyword>
<keyword evidence="3" id="KW-1185">Reference proteome</keyword>
<dbReference type="EMBL" id="CP020477">
    <property type="protein sequence ID" value="ARM76740.1"/>
    <property type="molecule type" value="Genomic_DNA"/>
</dbReference>
<protein>
    <recommendedName>
        <fullName evidence="4">Rubrerythrin family protein</fullName>
    </recommendedName>
</protein>
<evidence type="ECO:0000313" key="3">
    <source>
        <dbReference type="Proteomes" id="UP000193404"/>
    </source>
</evidence>
<gene>
    <name evidence="2" type="ORF">B6F84_12435</name>
</gene>
<dbReference type="AlphaFoldDB" id="A0A1W6K2M6"/>
<evidence type="ECO:0008006" key="4">
    <source>
        <dbReference type="Google" id="ProtNLM"/>
    </source>
</evidence>
<evidence type="ECO:0000256" key="1">
    <source>
        <dbReference type="SAM" id="Phobius"/>
    </source>
</evidence>
<organism evidence="2 3">
    <name type="scientific">Acidianus manzaensis</name>
    <dbReference type="NCBI Taxonomy" id="282676"/>
    <lineage>
        <taxon>Archaea</taxon>
        <taxon>Thermoproteota</taxon>
        <taxon>Thermoprotei</taxon>
        <taxon>Sulfolobales</taxon>
        <taxon>Sulfolobaceae</taxon>
        <taxon>Acidianus</taxon>
    </lineage>
</organism>
<dbReference type="STRING" id="282676.B6F84_12435"/>
<dbReference type="Proteomes" id="UP000193404">
    <property type="component" value="Chromosome"/>
</dbReference>
<accession>A0A1W6K2M6</accession>
<feature type="transmembrane region" description="Helical" evidence="1">
    <location>
        <begin position="56"/>
        <end position="74"/>
    </location>
</feature>
<sequence length="114" mass="13716">MDKYYFALLGEAGASGLAKAFYLRFKKESLKEAYEQEVSHWNYFRKFRRSHLELPVYYSLFLFGIFVSLFGFSFTKRVIKRVERGAINFYEKNFDLTDKRISEILAQEREHMKI</sequence>
<keyword evidence="1" id="KW-0812">Transmembrane</keyword>
<dbReference type="GeneID" id="41591745"/>
<reference evidence="2 3" key="1">
    <citation type="submission" date="2017-03" db="EMBL/GenBank/DDBJ databases">
        <title>Sulfur activation and transportation mechanism of thermophilic Archaea Acidianus manzaensis YN-25.</title>
        <authorList>
            <person name="Ma Y."/>
            <person name="Yang Y."/>
            <person name="Xia J."/>
        </authorList>
    </citation>
    <scope>NUCLEOTIDE SEQUENCE [LARGE SCALE GENOMIC DNA]</scope>
    <source>
        <strain evidence="2 3">YN-25</strain>
    </source>
</reference>
<dbReference type="KEGG" id="aman:B6F84_12435"/>
<evidence type="ECO:0000313" key="2">
    <source>
        <dbReference type="EMBL" id="ARM76740.1"/>
    </source>
</evidence>
<name>A0A1W6K2M6_9CREN</name>
<proteinExistence type="predicted"/>
<keyword evidence="1" id="KW-0472">Membrane</keyword>